<dbReference type="InterPro" id="IPR052158">
    <property type="entry name" value="INH-QAR"/>
</dbReference>
<dbReference type="Gene3D" id="3.40.50.880">
    <property type="match status" value="1"/>
</dbReference>
<dbReference type="GO" id="GO:0043565">
    <property type="term" value="F:sequence-specific DNA binding"/>
    <property type="evidence" value="ECO:0007669"/>
    <property type="project" value="InterPro"/>
</dbReference>
<dbReference type="InterPro" id="IPR002818">
    <property type="entry name" value="DJ-1/PfpI"/>
</dbReference>
<dbReference type="AlphaFoldDB" id="A0A226WNM8"/>
<dbReference type="SUPFAM" id="SSF46689">
    <property type="entry name" value="Homeodomain-like"/>
    <property type="match status" value="2"/>
</dbReference>
<dbReference type="Proteomes" id="UP000214720">
    <property type="component" value="Unassembled WGS sequence"/>
</dbReference>
<dbReference type="InterPro" id="IPR018060">
    <property type="entry name" value="HTH_AraC"/>
</dbReference>
<dbReference type="Pfam" id="PF12833">
    <property type="entry name" value="HTH_18"/>
    <property type="match status" value="1"/>
</dbReference>
<dbReference type="SMART" id="SM00342">
    <property type="entry name" value="HTH_ARAC"/>
    <property type="match status" value="1"/>
</dbReference>
<accession>A0A226WNM8</accession>
<proteinExistence type="predicted"/>
<dbReference type="Gene3D" id="1.10.10.60">
    <property type="entry name" value="Homeodomain-like"/>
    <property type="match status" value="2"/>
</dbReference>
<feature type="domain" description="HTH araC/xylS-type" evidence="4">
    <location>
        <begin position="267"/>
        <end position="365"/>
    </location>
</feature>
<dbReference type="PANTHER" id="PTHR43130">
    <property type="entry name" value="ARAC-FAMILY TRANSCRIPTIONAL REGULATOR"/>
    <property type="match status" value="1"/>
</dbReference>
<protein>
    <submittedName>
        <fullName evidence="5">Transcriptional regulator, AraC family</fullName>
    </submittedName>
</protein>
<evidence type="ECO:0000313" key="6">
    <source>
        <dbReference type="Proteomes" id="UP000214720"/>
    </source>
</evidence>
<dbReference type="CDD" id="cd03138">
    <property type="entry name" value="GATase1_AraC_2"/>
    <property type="match status" value="1"/>
</dbReference>
<evidence type="ECO:0000313" key="5">
    <source>
        <dbReference type="EMBL" id="OXC72785.1"/>
    </source>
</evidence>
<evidence type="ECO:0000259" key="4">
    <source>
        <dbReference type="PROSITE" id="PS01124"/>
    </source>
</evidence>
<dbReference type="EMBL" id="MTHB01000262">
    <property type="protein sequence ID" value="OXC72785.1"/>
    <property type="molecule type" value="Genomic_DNA"/>
</dbReference>
<evidence type="ECO:0000256" key="2">
    <source>
        <dbReference type="ARBA" id="ARBA00023125"/>
    </source>
</evidence>
<keyword evidence="3" id="KW-0804">Transcription</keyword>
<dbReference type="PROSITE" id="PS01124">
    <property type="entry name" value="HTH_ARAC_FAMILY_2"/>
    <property type="match status" value="1"/>
</dbReference>
<dbReference type="PROSITE" id="PS00041">
    <property type="entry name" value="HTH_ARAC_FAMILY_1"/>
    <property type="match status" value="1"/>
</dbReference>
<dbReference type="GO" id="GO:0003700">
    <property type="term" value="F:DNA-binding transcription factor activity"/>
    <property type="evidence" value="ECO:0007669"/>
    <property type="project" value="InterPro"/>
</dbReference>
<dbReference type="eggNOG" id="COG4977">
    <property type="taxonomic scope" value="Bacteria"/>
</dbReference>
<keyword evidence="2" id="KW-0238">DNA-binding</keyword>
<name>A0A226WNM8_CABSO</name>
<dbReference type="InterPro" id="IPR029062">
    <property type="entry name" value="Class_I_gatase-like"/>
</dbReference>
<sequence>MHAWSCLSPDIDEKQKHSVRLDSKLARRLGELADLTKYEAKLTMAKKIAPVEIALLIYPGSQLAAVHGLTDLFHIAERLYLRSTQRSTQRSNAVEHPVLRVSHIQFDAGNSSPPWADGAPDFVIVPPALGTMPIGDAFAPIVKWLNDCHARGAVLASVCVGTFLLAQTGLLARRSATTHWSQTQLLAERFPDIHVDGDKLLIDDGDILTAGGVMAWADLGLRIVDRLLGSAAMVETARFLLVDPPGREQRYYSVFSPKLNHGDKTILEVQRWLQQDGARHSTVALMAQRAGLEERTFLRRFQKATGLRPTEYCQHLRVGKAREMLETSQQSFDQVAWKVGYEDVGSFRKVFIKLTGLSPGDYRKRFRTQGEGDSLSLRAGQA</sequence>
<keyword evidence="1" id="KW-0805">Transcription regulation</keyword>
<dbReference type="InterPro" id="IPR018062">
    <property type="entry name" value="HTH_AraC-typ_CS"/>
</dbReference>
<evidence type="ECO:0000256" key="3">
    <source>
        <dbReference type="ARBA" id="ARBA00023163"/>
    </source>
</evidence>
<dbReference type="InterPro" id="IPR009057">
    <property type="entry name" value="Homeodomain-like_sf"/>
</dbReference>
<dbReference type="SUPFAM" id="SSF52317">
    <property type="entry name" value="Class I glutamine amidotransferase-like"/>
    <property type="match status" value="1"/>
</dbReference>
<dbReference type="Pfam" id="PF01965">
    <property type="entry name" value="DJ-1_PfpI"/>
    <property type="match status" value="1"/>
</dbReference>
<comment type="caution">
    <text evidence="5">The sequence shown here is derived from an EMBL/GenBank/DDBJ whole genome shotgun (WGS) entry which is preliminary data.</text>
</comment>
<dbReference type="PANTHER" id="PTHR43130:SF3">
    <property type="entry name" value="HTH-TYPE TRANSCRIPTIONAL REGULATOR RV1931C"/>
    <property type="match status" value="1"/>
</dbReference>
<gene>
    <name evidence="5" type="ORF">BSU04_39755</name>
</gene>
<evidence type="ECO:0000256" key="1">
    <source>
        <dbReference type="ARBA" id="ARBA00023015"/>
    </source>
</evidence>
<reference evidence="6" key="1">
    <citation type="submission" date="2017-01" db="EMBL/GenBank/DDBJ databases">
        <title>Genome Analysis of Deinococcus marmoris KOPRI26562.</title>
        <authorList>
            <person name="Kim J.H."/>
            <person name="Oh H.-M."/>
        </authorList>
    </citation>
    <scope>NUCLEOTIDE SEQUENCE [LARGE SCALE GENOMIC DNA]</scope>
    <source>
        <strain evidence="6">PAMC 26633</strain>
    </source>
</reference>
<organism evidence="5 6">
    <name type="scientific">Caballeronia sordidicola</name>
    <name type="common">Burkholderia sordidicola</name>
    <dbReference type="NCBI Taxonomy" id="196367"/>
    <lineage>
        <taxon>Bacteria</taxon>
        <taxon>Pseudomonadati</taxon>
        <taxon>Pseudomonadota</taxon>
        <taxon>Betaproteobacteria</taxon>
        <taxon>Burkholderiales</taxon>
        <taxon>Burkholderiaceae</taxon>
        <taxon>Caballeronia</taxon>
    </lineage>
</organism>